<sequence>MHLTLQKREKVFTKLVFIAQIKRCYGAHLRKQWFLWSYLEKAFDQSERNQQRRLLFGFFVGRALRSRTKCYPISAGGETIFYRVWIPFPLVNAPVKKYGAMHFVDYWGSTIWDIFQKQQMCYIMCKDFWL</sequence>
<proteinExistence type="predicted"/>
<protein>
    <recommendedName>
        <fullName evidence="3">Maturase K</fullName>
    </recommendedName>
</protein>
<evidence type="ECO:0000313" key="1">
    <source>
        <dbReference type="EMBL" id="GIY26091.1"/>
    </source>
</evidence>
<dbReference type="AlphaFoldDB" id="A0AAV4RZ38"/>
<comment type="caution">
    <text evidence="1">The sequence shown here is derived from an EMBL/GenBank/DDBJ whole genome shotgun (WGS) entry which is preliminary data.</text>
</comment>
<evidence type="ECO:0008006" key="3">
    <source>
        <dbReference type="Google" id="ProtNLM"/>
    </source>
</evidence>
<reference evidence="1 2" key="1">
    <citation type="submission" date="2021-06" db="EMBL/GenBank/DDBJ databases">
        <title>Caerostris darwini draft genome.</title>
        <authorList>
            <person name="Kono N."/>
            <person name="Arakawa K."/>
        </authorList>
    </citation>
    <scope>NUCLEOTIDE SEQUENCE [LARGE SCALE GENOMIC DNA]</scope>
</reference>
<keyword evidence="2" id="KW-1185">Reference proteome</keyword>
<gene>
    <name evidence="1" type="ORF">CDAR_114031</name>
</gene>
<name>A0AAV4RZ38_9ARAC</name>
<accession>A0AAV4RZ38</accession>
<organism evidence="1 2">
    <name type="scientific">Caerostris darwini</name>
    <dbReference type="NCBI Taxonomy" id="1538125"/>
    <lineage>
        <taxon>Eukaryota</taxon>
        <taxon>Metazoa</taxon>
        <taxon>Ecdysozoa</taxon>
        <taxon>Arthropoda</taxon>
        <taxon>Chelicerata</taxon>
        <taxon>Arachnida</taxon>
        <taxon>Araneae</taxon>
        <taxon>Araneomorphae</taxon>
        <taxon>Entelegynae</taxon>
        <taxon>Araneoidea</taxon>
        <taxon>Araneidae</taxon>
        <taxon>Caerostris</taxon>
    </lineage>
</organism>
<dbReference type="Proteomes" id="UP001054837">
    <property type="component" value="Unassembled WGS sequence"/>
</dbReference>
<dbReference type="EMBL" id="BPLQ01006896">
    <property type="protein sequence ID" value="GIY26091.1"/>
    <property type="molecule type" value="Genomic_DNA"/>
</dbReference>
<evidence type="ECO:0000313" key="2">
    <source>
        <dbReference type="Proteomes" id="UP001054837"/>
    </source>
</evidence>